<dbReference type="OrthoDB" id="9778880at2"/>
<dbReference type="Proteomes" id="UP000184363">
    <property type="component" value="Unassembled WGS sequence"/>
</dbReference>
<dbReference type="CDD" id="cd00408">
    <property type="entry name" value="DHDPS-like"/>
    <property type="match status" value="1"/>
</dbReference>
<dbReference type="Pfam" id="PF00701">
    <property type="entry name" value="DHDPS"/>
    <property type="match status" value="1"/>
</dbReference>
<evidence type="ECO:0000256" key="1">
    <source>
        <dbReference type="ARBA" id="ARBA00007592"/>
    </source>
</evidence>
<evidence type="ECO:0000313" key="6">
    <source>
        <dbReference type="Proteomes" id="UP000184363"/>
    </source>
</evidence>
<sequence length="315" mass="33915">MSSPIPGRGVIACPLTPFDSTGRVHRATFRRQLEFLVDNGAAGVCVFMHAAESLLLTEAERAEMLDDAVATLAGRVPILVHVSSASTAQARDRAARAHEQGADGVVCLPPYHVHLDEVALERHFAAVADASPLPLVVYSYPAAGAPIGPELLDRLLQKVPTVQGMKNAGGDVAEMLRLVHVARERREEFSIFHGIEYLLPNLAMGGAGCFSITGLVAPRLVRELWRSAVAADHATALQRQLEVSELLRALLPLYPSTIKAAAGLMGRDVGPPRPPHRELCAGELGALRRALDSLPALRGELRGWELQRAEQVMAR</sequence>
<dbReference type="PANTHER" id="PTHR12128:SF66">
    <property type="entry name" value="4-HYDROXY-2-OXOGLUTARATE ALDOLASE, MITOCHONDRIAL"/>
    <property type="match status" value="1"/>
</dbReference>
<organism evidence="5 6">
    <name type="scientific">Pseudonocardia thermophila</name>
    <dbReference type="NCBI Taxonomy" id="1848"/>
    <lineage>
        <taxon>Bacteria</taxon>
        <taxon>Bacillati</taxon>
        <taxon>Actinomycetota</taxon>
        <taxon>Actinomycetes</taxon>
        <taxon>Pseudonocardiales</taxon>
        <taxon>Pseudonocardiaceae</taxon>
        <taxon>Pseudonocardia</taxon>
    </lineage>
</organism>
<dbReference type="SUPFAM" id="SSF51569">
    <property type="entry name" value="Aldolase"/>
    <property type="match status" value="1"/>
</dbReference>
<evidence type="ECO:0000313" key="5">
    <source>
        <dbReference type="EMBL" id="SHK63924.1"/>
    </source>
</evidence>
<dbReference type="EMBL" id="FRAP01000009">
    <property type="protein sequence ID" value="SHK63924.1"/>
    <property type="molecule type" value="Genomic_DNA"/>
</dbReference>
<dbReference type="STRING" id="1848.SAMN05443637_109119"/>
<name>A0A1M6U447_PSETH</name>
<dbReference type="InterPro" id="IPR013785">
    <property type="entry name" value="Aldolase_TIM"/>
</dbReference>
<reference evidence="5 6" key="1">
    <citation type="submission" date="2016-11" db="EMBL/GenBank/DDBJ databases">
        <authorList>
            <person name="Jaros S."/>
            <person name="Januszkiewicz K."/>
            <person name="Wedrychowicz H."/>
        </authorList>
    </citation>
    <scope>NUCLEOTIDE SEQUENCE [LARGE SCALE GENOMIC DNA]</scope>
    <source>
        <strain evidence="5 6">DSM 43832</strain>
    </source>
</reference>
<evidence type="ECO:0000256" key="2">
    <source>
        <dbReference type="ARBA" id="ARBA00023239"/>
    </source>
</evidence>
<dbReference type="AlphaFoldDB" id="A0A1M6U447"/>
<keyword evidence="6" id="KW-1185">Reference proteome</keyword>
<dbReference type="PIRSF" id="PIRSF001365">
    <property type="entry name" value="DHDPS"/>
    <property type="match status" value="1"/>
</dbReference>
<dbReference type="PANTHER" id="PTHR12128">
    <property type="entry name" value="DIHYDRODIPICOLINATE SYNTHASE"/>
    <property type="match status" value="1"/>
</dbReference>
<dbReference type="Gene3D" id="3.20.20.70">
    <property type="entry name" value="Aldolase class I"/>
    <property type="match status" value="1"/>
</dbReference>
<dbReference type="GO" id="GO:0008840">
    <property type="term" value="F:4-hydroxy-tetrahydrodipicolinate synthase activity"/>
    <property type="evidence" value="ECO:0007669"/>
    <property type="project" value="TreeGrafter"/>
</dbReference>
<evidence type="ECO:0000256" key="4">
    <source>
        <dbReference type="PIRSR" id="PIRSR001365-1"/>
    </source>
</evidence>
<dbReference type="RefSeq" id="WP_084754917.1">
    <property type="nucleotide sequence ID" value="NZ_CALGVN010000044.1"/>
</dbReference>
<protein>
    <submittedName>
        <fullName evidence="5">4-hydroxy-tetrahydrodipicolinate synthase</fullName>
    </submittedName>
</protein>
<dbReference type="InterPro" id="IPR002220">
    <property type="entry name" value="DapA-like"/>
</dbReference>
<accession>A0A1M6U447</accession>
<feature type="active site" description="Schiff-base intermediate with substrate" evidence="4">
    <location>
        <position position="166"/>
    </location>
</feature>
<evidence type="ECO:0000256" key="3">
    <source>
        <dbReference type="PIRNR" id="PIRNR001365"/>
    </source>
</evidence>
<keyword evidence="2 3" id="KW-0456">Lyase</keyword>
<feature type="active site" description="Proton donor/acceptor" evidence="4">
    <location>
        <position position="138"/>
    </location>
</feature>
<dbReference type="SMART" id="SM01130">
    <property type="entry name" value="DHDPS"/>
    <property type="match status" value="1"/>
</dbReference>
<proteinExistence type="inferred from homology"/>
<gene>
    <name evidence="5" type="ORF">SAMN05443637_109119</name>
</gene>
<comment type="similarity">
    <text evidence="1 3">Belongs to the DapA family.</text>
</comment>